<dbReference type="OrthoDB" id="870113at2"/>
<dbReference type="PANTHER" id="PTHR30250">
    <property type="entry name" value="PST FAMILY PREDICTED COLANIC ACID TRANSPORTER"/>
    <property type="match status" value="1"/>
</dbReference>
<evidence type="ECO:0000256" key="6">
    <source>
        <dbReference type="SAM" id="Phobius"/>
    </source>
</evidence>
<dbReference type="EMBL" id="CP002545">
    <property type="protein sequence ID" value="ADY51780.1"/>
    <property type="molecule type" value="Genomic_DNA"/>
</dbReference>
<keyword evidence="3 6" id="KW-0812">Transmembrane</keyword>
<keyword evidence="8" id="KW-1185">Reference proteome</keyword>
<evidence type="ECO:0000313" key="8">
    <source>
        <dbReference type="Proteomes" id="UP000000310"/>
    </source>
</evidence>
<sequence length="397" mass="45311">MLKKSLQNILSSIIGALINLVILIYTSNKLGAEGRGVYTYFITTLALVQLVISIMGNSIMVYMMNKQGSKPILILSTLWAIGISIVSAFVIISIDDFYYNHFWLLFWLNLFQAIFQNTCTYLVYLSAFTKLSIIKIVQPLIVLLLLFSTYLNSPIQFLNYVWMSYFPFVFYFLYVFFNVLNIEKLRSSLWESFKSYFKLGILAQTGNLMQFTSYRFTVWLLVIYVSFSEIGVFGLWLSFYEMILLIAVNIAQVNYSYVAAGKKSMNLKKISLLNFAFIVIACVIFYLIPTNFYEVILGKDFSSLKNLVLISTFGVSSLSVAKIYASFFSAKGFIKYNTVASAVGFIIILSISFPLVRNYGITGAVIANSISYFATTCVTVLIYRYVYKPKERRLLND</sequence>
<comment type="subcellular location">
    <subcellularLocation>
        <location evidence="1">Cell membrane</location>
        <topology evidence="1">Multi-pass membrane protein</topology>
    </subcellularLocation>
</comment>
<feature type="transmembrane region" description="Helical" evidence="6">
    <location>
        <begin position="38"/>
        <end position="60"/>
    </location>
</feature>
<dbReference type="GO" id="GO:0005886">
    <property type="term" value="C:plasma membrane"/>
    <property type="evidence" value="ECO:0007669"/>
    <property type="project" value="UniProtKB-SubCell"/>
</dbReference>
<feature type="transmembrane region" description="Helical" evidence="6">
    <location>
        <begin position="272"/>
        <end position="292"/>
    </location>
</feature>
<reference evidence="8" key="2">
    <citation type="submission" date="2011-02" db="EMBL/GenBank/DDBJ databases">
        <title>The complete genome of Pedobacter saltans DSM 12145.</title>
        <authorList>
            <consortium name="US DOE Joint Genome Institute (JGI-PGF)"/>
            <person name="Lucas S."/>
            <person name="Copeland A."/>
            <person name="Lapidus A."/>
            <person name="Bruce D."/>
            <person name="Goodwin L."/>
            <person name="Pitluck S."/>
            <person name="Kyrpides N."/>
            <person name="Mavromatis K."/>
            <person name="Pagani I."/>
            <person name="Ivanova N."/>
            <person name="Ovchinnikova G."/>
            <person name="Lu M."/>
            <person name="Detter J.C."/>
            <person name="Han C."/>
            <person name="Land M."/>
            <person name="Hauser L."/>
            <person name="Markowitz V."/>
            <person name="Cheng J.-F."/>
            <person name="Hugenholtz P."/>
            <person name="Woyke T."/>
            <person name="Wu D."/>
            <person name="Tindall B."/>
            <person name="Pomrenke H.G."/>
            <person name="Brambilla E."/>
            <person name="Klenk H.-P."/>
            <person name="Eisen J.A."/>
        </authorList>
    </citation>
    <scope>NUCLEOTIDE SEQUENCE [LARGE SCALE GENOMIC DNA]</scope>
    <source>
        <strain evidence="8">ATCC 51119 / DSM 12145 / JCM 21818 / LMG 10337 / NBRC 100064 / NCIMB 13643</strain>
    </source>
</reference>
<feature type="transmembrane region" description="Helical" evidence="6">
    <location>
        <begin position="336"/>
        <end position="355"/>
    </location>
</feature>
<evidence type="ECO:0000256" key="1">
    <source>
        <dbReference type="ARBA" id="ARBA00004651"/>
    </source>
</evidence>
<evidence type="ECO:0000256" key="5">
    <source>
        <dbReference type="ARBA" id="ARBA00023136"/>
    </source>
</evidence>
<feature type="transmembrane region" description="Helical" evidence="6">
    <location>
        <begin position="104"/>
        <end position="125"/>
    </location>
</feature>
<dbReference type="RefSeq" id="WP_013632279.1">
    <property type="nucleotide sequence ID" value="NC_015177.1"/>
</dbReference>
<dbReference type="Proteomes" id="UP000000310">
    <property type="component" value="Chromosome"/>
</dbReference>
<dbReference type="AlphaFoldDB" id="F0SD23"/>
<feature type="transmembrane region" description="Helical" evidence="6">
    <location>
        <begin position="72"/>
        <end position="92"/>
    </location>
</feature>
<accession>F0SD23</accession>
<feature type="transmembrane region" description="Helical" evidence="6">
    <location>
        <begin position="242"/>
        <end position="260"/>
    </location>
</feature>
<feature type="transmembrane region" description="Helical" evidence="6">
    <location>
        <begin position="216"/>
        <end position="236"/>
    </location>
</feature>
<gene>
    <name evidence="7" type="ordered locus">Pedsa_1212</name>
</gene>
<proteinExistence type="predicted"/>
<keyword evidence="4 6" id="KW-1133">Transmembrane helix</keyword>
<organism evidence="7 8">
    <name type="scientific">Pseudopedobacter saltans (strain ATCC 51119 / DSM 12145 / JCM 21818 / CCUG 39354 / LMG 10337 / NBRC 100064 / NCIMB 13643)</name>
    <name type="common">Pedobacter saltans</name>
    <dbReference type="NCBI Taxonomy" id="762903"/>
    <lineage>
        <taxon>Bacteria</taxon>
        <taxon>Pseudomonadati</taxon>
        <taxon>Bacteroidota</taxon>
        <taxon>Sphingobacteriia</taxon>
        <taxon>Sphingobacteriales</taxon>
        <taxon>Sphingobacteriaceae</taxon>
        <taxon>Pseudopedobacter</taxon>
    </lineage>
</organism>
<protein>
    <recommendedName>
        <fullName evidence="9">Polysaccharide biosynthesis protein</fullName>
    </recommendedName>
</protein>
<keyword evidence="5 6" id="KW-0472">Membrane</keyword>
<evidence type="ECO:0000256" key="4">
    <source>
        <dbReference type="ARBA" id="ARBA00022989"/>
    </source>
</evidence>
<dbReference type="InterPro" id="IPR050833">
    <property type="entry name" value="Poly_Biosynth_Transport"/>
</dbReference>
<dbReference type="HOGENOM" id="CLU_694197_0_0_10"/>
<keyword evidence="2" id="KW-1003">Cell membrane</keyword>
<reference evidence="7 8" key="1">
    <citation type="journal article" date="2011" name="Stand. Genomic Sci.">
        <title>Complete genome sequence of the gliding, heparinolytic Pedobacter saltans type strain (113).</title>
        <authorList>
            <person name="Liolios K."/>
            <person name="Sikorski J."/>
            <person name="Lu M."/>
            <person name="Nolan M."/>
            <person name="Lapidus A."/>
            <person name="Lucas S."/>
            <person name="Hammon N."/>
            <person name="Deshpande S."/>
            <person name="Cheng J.F."/>
            <person name="Tapia R."/>
            <person name="Han C."/>
            <person name="Goodwin L."/>
            <person name="Pitluck S."/>
            <person name="Huntemann M."/>
            <person name="Ivanova N."/>
            <person name="Pagani I."/>
            <person name="Mavromatis K."/>
            <person name="Ovchinikova G."/>
            <person name="Pati A."/>
            <person name="Chen A."/>
            <person name="Palaniappan K."/>
            <person name="Land M."/>
            <person name="Hauser L."/>
            <person name="Brambilla E.M."/>
            <person name="Kotsyurbenko O."/>
            <person name="Rohde M."/>
            <person name="Tindall B.J."/>
            <person name="Abt B."/>
            <person name="Goker M."/>
            <person name="Detter J.C."/>
            <person name="Woyke T."/>
            <person name="Bristow J."/>
            <person name="Eisen J.A."/>
            <person name="Markowitz V."/>
            <person name="Hugenholtz P."/>
            <person name="Klenk H.P."/>
            <person name="Kyrpides N.C."/>
        </authorList>
    </citation>
    <scope>NUCLEOTIDE SEQUENCE [LARGE SCALE GENOMIC DNA]</scope>
    <source>
        <strain evidence="8">ATCC 51119 / DSM 12145 / JCM 21818 / LMG 10337 / NBRC 100064 / NCIMB 13643</strain>
    </source>
</reference>
<feature type="transmembrane region" description="Helical" evidence="6">
    <location>
        <begin position="9"/>
        <end position="26"/>
    </location>
</feature>
<evidence type="ECO:0000256" key="2">
    <source>
        <dbReference type="ARBA" id="ARBA00022475"/>
    </source>
</evidence>
<dbReference type="STRING" id="762903.Pedsa_1212"/>
<name>F0SD23_PSESL</name>
<dbReference type="eggNOG" id="COG2244">
    <property type="taxonomic scope" value="Bacteria"/>
</dbReference>
<evidence type="ECO:0000313" key="7">
    <source>
        <dbReference type="EMBL" id="ADY51780.1"/>
    </source>
</evidence>
<dbReference type="KEGG" id="psn:Pedsa_1212"/>
<evidence type="ECO:0008006" key="9">
    <source>
        <dbReference type="Google" id="ProtNLM"/>
    </source>
</evidence>
<evidence type="ECO:0000256" key="3">
    <source>
        <dbReference type="ARBA" id="ARBA00022692"/>
    </source>
</evidence>
<feature type="transmembrane region" description="Helical" evidence="6">
    <location>
        <begin position="157"/>
        <end position="177"/>
    </location>
</feature>
<feature type="transmembrane region" description="Helical" evidence="6">
    <location>
        <begin position="304"/>
        <end position="324"/>
    </location>
</feature>
<feature type="transmembrane region" description="Helical" evidence="6">
    <location>
        <begin position="361"/>
        <end position="383"/>
    </location>
</feature>
<dbReference type="PANTHER" id="PTHR30250:SF11">
    <property type="entry name" value="O-ANTIGEN TRANSPORTER-RELATED"/>
    <property type="match status" value="1"/>
</dbReference>
<feature type="transmembrane region" description="Helical" evidence="6">
    <location>
        <begin position="132"/>
        <end position="151"/>
    </location>
</feature>